<feature type="signal peptide" evidence="1">
    <location>
        <begin position="1"/>
        <end position="23"/>
    </location>
</feature>
<keyword evidence="1" id="KW-0732">Signal</keyword>
<organism evidence="2 3">
    <name type="scientific">Candidatus Akkermansia intestinigallinarum</name>
    <dbReference type="NCBI Taxonomy" id="2838431"/>
    <lineage>
        <taxon>Bacteria</taxon>
        <taxon>Pseudomonadati</taxon>
        <taxon>Verrucomicrobiota</taxon>
        <taxon>Verrucomicrobiia</taxon>
        <taxon>Verrucomicrobiales</taxon>
        <taxon>Akkermansiaceae</taxon>
        <taxon>Akkermansia</taxon>
    </lineage>
</organism>
<evidence type="ECO:0008006" key="4">
    <source>
        <dbReference type="Google" id="ProtNLM"/>
    </source>
</evidence>
<protein>
    <recommendedName>
        <fullName evidence="4">Lipoprotein</fullName>
    </recommendedName>
</protein>
<dbReference type="EMBL" id="DXFQ01000018">
    <property type="protein sequence ID" value="HIX19227.1"/>
    <property type="molecule type" value="Genomic_DNA"/>
</dbReference>
<dbReference type="AlphaFoldDB" id="A0A9D1VA54"/>
<comment type="caution">
    <text evidence="2">The sequence shown here is derived from an EMBL/GenBank/DDBJ whole genome shotgun (WGS) entry which is preliminary data.</text>
</comment>
<sequence>MSKQSLLKLSAFALACLMLSSCAQLQTRRNVTELGADYEGIVCDPPRVLYVQGGRSYVKVDVRRLEKRYPVLRDKVFFSEQKSEPSYSILQSADSEEKVSHLYLPLSASTADVLRRENGYSSMDVLMKELIAGRDQAKTSLPGAVAVPVRALVDGERSLHAFESTRNPAKPGMALQALSKLDLVFVDVPGTLLYNVAIPVMEPFVFFKRFFTEEDDGRYVSEMKSRLQSDTNH</sequence>
<evidence type="ECO:0000313" key="2">
    <source>
        <dbReference type="EMBL" id="HIX19227.1"/>
    </source>
</evidence>
<gene>
    <name evidence="2" type="ORF">H9862_01325</name>
</gene>
<evidence type="ECO:0000256" key="1">
    <source>
        <dbReference type="SAM" id="SignalP"/>
    </source>
</evidence>
<evidence type="ECO:0000313" key="3">
    <source>
        <dbReference type="Proteomes" id="UP000823964"/>
    </source>
</evidence>
<name>A0A9D1VA54_9BACT</name>
<reference evidence="2" key="1">
    <citation type="journal article" date="2021" name="PeerJ">
        <title>Extensive microbial diversity within the chicken gut microbiome revealed by metagenomics and culture.</title>
        <authorList>
            <person name="Gilroy R."/>
            <person name="Ravi A."/>
            <person name="Getino M."/>
            <person name="Pursley I."/>
            <person name="Horton D.L."/>
            <person name="Alikhan N.F."/>
            <person name="Baker D."/>
            <person name="Gharbi K."/>
            <person name="Hall N."/>
            <person name="Watson M."/>
            <person name="Adriaenssens E.M."/>
            <person name="Foster-Nyarko E."/>
            <person name="Jarju S."/>
            <person name="Secka A."/>
            <person name="Antonio M."/>
            <person name="Oren A."/>
            <person name="Chaudhuri R.R."/>
            <person name="La Ragione R."/>
            <person name="Hildebrand F."/>
            <person name="Pallen M.J."/>
        </authorList>
    </citation>
    <scope>NUCLEOTIDE SEQUENCE</scope>
    <source>
        <strain evidence="2">14975</strain>
    </source>
</reference>
<proteinExistence type="predicted"/>
<accession>A0A9D1VA54</accession>
<dbReference type="Proteomes" id="UP000823964">
    <property type="component" value="Unassembled WGS sequence"/>
</dbReference>
<dbReference type="PROSITE" id="PS51257">
    <property type="entry name" value="PROKAR_LIPOPROTEIN"/>
    <property type="match status" value="1"/>
</dbReference>
<reference evidence="2" key="2">
    <citation type="submission" date="2021-04" db="EMBL/GenBank/DDBJ databases">
        <authorList>
            <person name="Gilroy R."/>
        </authorList>
    </citation>
    <scope>NUCLEOTIDE SEQUENCE</scope>
    <source>
        <strain evidence="2">14975</strain>
    </source>
</reference>
<feature type="chain" id="PRO_5039220073" description="Lipoprotein" evidence="1">
    <location>
        <begin position="24"/>
        <end position="233"/>
    </location>
</feature>